<gene>
    <name evidence="1" type="ORF">FQN60_007684</name>
</gene>
<keyword evidence="2" id="KW-1185">Reference proteome</keyword>
<accession>A0A5J5D0R7</accession>
<feature type="non-terminal residue" evidence="1">
    <location>
        <position position="150"/>
    </location>
</feature>
<reference evidence="1 2" key="1">
    <citation type="submission" date="2019-08" db="EMBL/GenBank/DDBJ databases">
        <title>A chromosome-level genome assembly, high-density linkage maps, and genome scans reveal the genomic architecture of hybrid incompatibilities underlying speciation via character displacement in darters (Percidae: Etheostominae).</title>
        <authorList>
            <person name="Moran R.L."/>
            <person name="Catchen J.M."/>
            <person name="Fuller R.C."/>
        </authorList>
    </citation>
    <scope>NUCLEOTIDE SEQUENCE [LARGE SCALE GENOMIC DNA]</scope>
    <source>
        <strain evidence="1">EspeVRDwgs_2016</strain>
        <tissue evidence="1">Muscle</tissue>
    </source>
</reference>
<protein>
    <submittedName>
        <fullName evidence="1">Uncharacterized protein</fullName>
    </submittedName>
</protein>
<organism evidence="1 2">
    <name type="scientific">Etheostoma spectabile</name>
    <name type="common">orangethroat darter</name>
    <dbReference type="NCBI Taxonomy" id="54343"/>
    <lineage>
        <taxon>Eukaryota</taxon>
        <taxon>Metazoa</taxon>
        <taxon>Chordata</taxon>
        <taxon>Craniata</taxon>
        <taxon>Vertebrata</taxon>
        <taxon>Euteleostomi</taxon>
        <taxon>Actinopterygii</taxon>
        <taxon>Neopterygii</taxon>
        <taxon>Teleostei</taxon>
        <taxon>Neoteleostei</taxon>
        <taxon>Acanthomorphata</taxon>
        <taxon>Eupercaria</taxon>
        <taxon>Perciformes</taxon>
        <taxon>Percoidei</taxon>
        <taxon>Percidae</taxon>
        <taxon>Etheostomatinae</taxon>
        <taxon>Etheostoma</taxon>
    </lineage>
</organism>
<evidence type="ECO:0000313" key="1">
    <source>
        <dbReference type="EMBL" id="KAA8586115.1"/>
    </source>
</evidence>
<evidence type="ECO:0000313" key="2">
    <source>
        <dbReference type="Proteomes" id="UP000327493"/>
    </source>
</evidence>
<dbReference type="Proteomes" id="UP000327493">
    <property type="component" value="Chromosome 14"/>
</dbReference>
<proteinExistence type="predicted"/>
<dbReference type="EMBL" id="VOFY01000014">
    <property type="protein sequence ID" value="KAA8586115.1"/>
    <property type="molecule type" value="Genomic_DNA"/>
</dbReference>
<sequence length="150" mass="16625">MSTAPSSLVSSESLRRLSEGFGTGGVGDGVGHWFLWVAAVVVNLEQDGEVHQDLEQATRPELHRSLDGWRKVWTDDLKAVQLEGAGAAHSSPMNPDTWHRFREDGQEAQGLHEQRRVQEESTNAQLFDGTAWCDNDVEQICAMLKGNKLN</sequence>
<dbReference type="AlphaFoldDB" id="A0A5J5D0R7"/>
<name>A0A5J5D0R7_9PERO</name>
<comment type="caution">
    <text evidence="1">The sequence shown here is derived from an EMBL/GenBank/DDBJ whole genome shotgun (WGS) entry which is preliminary data.</text>
</comment>